<feature type="transmembrane region" description="Helical" evidence="1">
    <location>
        <begin position="221"/>
        <end position="240"/>
    </location>
</feature>
<gene>
    <name evidence="2" type="ordered locus">Arcve_1306</name>
</gene>
<dbReference type="HOGENOM" id="CLU_048986_1_0_2"/>
<dbReference type="PANTHER" id="PTHR38815:SF1">
    <property type="entry name" value="DUF373 FAMILY PROTEIN"/>
    <property type="match status" value="1"/>
</dbReference>
<feature type="transmembrane region" description="Helical" evidence="1">
    <location>
        <begin position="330"/>
        <end position="352"/>
    </location>
</feature>
<dbReference type="Pfam" id="PF04123">
    <property type="entry name" value="DUF373"/>
    <property type="match status" value="1"/>
</dbReference>
<evidence type="ECO:0000313" key="2">
    <source>
        <dbReference type="EMBL" id="AEA47312.1"/>
    </source>
</evidence>
<dbReference type="RefSeq" id="WP_013683974.1">
    <property type="nucleotide sequence ID" value="NC_015320.1"/>
</dbReference>
<evidence type="ECO:0000313" key="3">
    <source>
        <dbReference type="Proteomes" id="UP000008136"/>
    </source>
</evidence>
<dbReference type="AlphaFoldDB" id="F2KN36"/>
<dbReference type="STRING" id="693661.Arcve_1306"/>
<feature type="transmembrane region" description="Helical" evidence="1">
    <location>
        <begin position="181"/>
        <end position="200"/>
    </location>
</feature>
<proteinExistence type="predicted"/>
<evidence type="ECO:0008006" key="4">
    <source>
        <dbReference type="Google" id="ProtNLM"/>
    </source>
</evidence>
<feature type="transmembrane region" description="Helical" evidence="1">
    <location>
        <begin position="297"/>
        <end position="318"/>
    </location>
</feature>
<accession>F2KN36</accession>
<dbReference type="OrthoDB" id="31282at2157"/>
<evidence type="ECO:0000256" key="1">
    <source>
        <dbReference type="SAM" id="Phobius"/>
    </source>
</evidence>
<protein>
    <recommendedName>
        <fullName evidence="4">DUF373 family protein</fullName>
    </recommendedName>
</protein>
<feature type="transmembrane region" description="Helical" evidence="1">
    <location>
        <begin position="252"/>
        <end position="276"/>
    </location>
</feature>
<keyword evidence="1" id="KW-0472">Membrane</keyword>
<organism evidence="2 3">
    <name type="scientific">Archaeoglobus veneficus (strain DSM 11195 / SNP6)</name>
    <dbReference type="NCBI Taxonomy" id="693661"/>
    <lineage>
        <taxon>Archaea</taxon>
        <taxon>Methanobacteriati</taxon>
        <taxon>Methanobacteriota</taxon>
        <taxon>Archaeoglobi</taxon>
        <taxon>Archaeoglobales</taxon>
        <taxon>Archaeoglobaceae</taxon>
        <taxon>Archaeoglobus</taxon>
    </lineage>
</organism>
<keyword evidence="1" id="KW-1133">Transmembrane helix</keyword>
<sequence length="356" mass="39065">MVKKLVLAIDRDDDLGRKTGIPSPVIGREANIQAAIKLAIADPEDSDVNTMFGAVKIYDELKEKGEDVEVVTVCGDENVGVISDSKIAEQLDMLARKFGATSAIVVTDGSEDEFVLPIISSRFKIDAVSRIIVKQSKTIESTYFLIKRMLNDPKIARMTLTPLGILFLIYSIFLLARYPEWGTGAIIFAIGFYFLIKAYGLEDVVEDYFSTLKKALLEGRMSFIAYVISAILIVIGTIQGLNMVWRVYNQPIAPGVITLITSFIYGSIWWVVAGGIAATFGKIFDLILEKKPFIKQLAIPFLLISTGLVLWGASVFILSGSGIGVEQDSALQYLLFSIFGAVLITLMAIIPLTKRA</sequence>
<dbReference type="EMBL" id="CP002588">
    <property type="protein sequence ID" value="AEA47312.1"/>
    <property type="molecule type" value="Genomic_DNA"/>
</dbReference>
<dbReference type="KEGG" id="ave:Arcve_1306"/>
<dbReference type="Proteomes" id="UP000008136">
    <property type="component" value="Chromosome"/>
</dbReference>
<dbReference type="GeneID" id="10394427"/>
<dbReference type="PANTHER" id="PTHR38815">
    <property type="entry name" value="HYPOTHETICAL MEMBRANE PROTEIN, CONSERVED, DUF373 FAMILY"/>
    <property type="match status" value="1"/>
</dbReference>
<keyword evidence="3" id="KW-1185">Reference proteome</keyword>
<dbReference type="eggNOG" id="arCOG04151">
    <property type="taxonomic scope" value="Archaea"/>
</dbReference>
<feature type="transmembrane region" description="Helical" evidence="1">
    <location>
        <begin position="155"/>
        <end position="175"/>
    </location>
</feature>
<keyword evidence="1" id="KW-0812">Transmembrane</keyword>
<dbReference type="InterPro" id="IPR007254">
    <property type="entry name" value="DUF373"/>
</dbReference>
<name>F2KN36_ARCVS</name>
<reference evidence="2 3" key="1">
    <citation type="submission" date="2011-03" db="EMBL/GenBank/DDBJ databases">
        <title>The complete genome of Archaeoglobus veneficus SNP6.</title>
        <authorList>
            <consortium name="US DOE Joint Genome Institute (JGI-PGF)"/>
            <person name="Lucas S."/>
            <person name="Copeland A."/>
            <person name="Lapidus A."/>
            <person name="Bruce D."/>
            <person name="Goodwin L."/>
            <person name="Pitluck S."/>
            <person name="Kyrpides N."/>
            <person name="Mavromatis K."/>
            <person name="Pagani I."/>
            <person name="Ivanova N."/>
            <person name="Mikhailova N."/>
            <person name="Lu M."/>
            <person name="Detter J.C."/>
            <person name="Tapia R."/>
            <person name="Han C."/>
            <person name="Land M."/>
            <person name="Hauser L."/>
            <person name="Markowitz V."/>
            <person name="Cheng J.-F."/>
            <person name="Hugenholtz P."/>
            <person name="Woyke T."/>
            <person name="Wu D."/>
            <person name="Spring S."/>
            <person name="Brambilla E."/>
            <person name="Klenk H.-P."/>
            <person name="Eisen J.A."/>
        </authorList>
    </citation>
    <scope>NUCLEOTIDE SEQUENCE [LARGE SCALE GENOMIC DNA]</scope>
    <source>
        <strain evidence="3">SNP6</strain>
    </source>
</reference>